<dbReference type="AlphaFoldDB" id="A0A0E4CRH0"/>
<dbReference type="EMBL" id="CTEE01000003">
    <property type="protein sequence ID" value="CQD24609.1"/>
    <property type="molecule type" value="Genomic_DNA"/>
</dbReference>
<name>A0A0E4CRH0_MYCLN</name>
<dbReference type="Proteomes" id="UP000199251">
    <property type="component" value="Unassembled WGS sequence"/>
</dbReference>
<organism evidence="1 2">
    <name type="scientific">Mycobacterium lentiflavum</name>
    <dbReference type="NCBI Taxonomy" id="141349"/>
    <lineage>
        <taxon>Bacteria</taxon>
        <taxon>Bacillati</taxon>
        <taxon>Actinomycetota</taxon>
        <taxon>Actinomycetes</taxon>
        <taxon>Mycobacteriales</taxon>
        <taxon>Mycobacteriaceae</taxon>
        <taxon>Mycobacterium</taxon>
        <taxon>Mycobacterium simiae complex</taxon>
    </lineage>
</organism>
<proteinExistence type="predicted"/>
<accession>A0A0E4CRH0</accession>
<reference evidence="1 2" key="1">
    <citation type="submission" date="2015-03" db="EMBL/GenBank/DDBJ databases">
        <authorList>
            <person name="Urmite Genomes"/>
        </authorList>
    </citation>
    <scope>NUCLEOTIDE SEQUENCE [LARGE SCALE GENOMIC DNA]</scope>
    <source>
        <strain evidence="1 2">CSUR P1491</strain>
    </source>
</reference>
<protein>
    <submittedName>
        <fullName evidence="1">Uncharacterized protein</fullName>
    </submittedName>
</protein>
<evidence type="ECO:0000313" key="1">
    <source>
        <dbReference type="EMBL" id="CQD24609.1"/>
    </source>
</evidence>
<sequence>MRRNWNEDQRRGRYGQCEFVRGACDPAGRIADEQHKATGLKTLAGRLVYIAIDVWREAFSVRDVALRKLRFGHPEVLEGVDVTNLRERPEQAVLDRVQPFGLCRLNLPPLLLFSFFFGAPVGPQLFHHNSYSDHRDNDNYEQARP</sequence>
<gene>
    <name evidence="1" type="ORF">BN1232_06287</name>
</gene>
<evidence type="ECO:0000313" key="2">
    <source>
        <dbReference type="Proteomes" id="UP000199251"/>
    </source>
</evidence>